<protein>
    <submittedName>
        <fullName evidence="1">Uncharacterized protein</fullName>
    </submittedName>
</protein>
<comment type="caution">
    <text evidence="1">The sequence shown here is derived from an EMBL/GenBank/DDBJ whole genome shotgun (WGS) entry which is preliminary data.</text>
</comment>
<dbReference type="AlphaFoldDB" id="A0A8J7P8A5"/>
<organism evidence="1 2">
    <name type="scientific">Candidatus Obscuribacter phosphatis</name>
    <dbReference type="NCBI Taxonomy" id="1906157"/>
    <lineage>
        <taxon>Bacteria</taxon>
        <taxon>Bacillati</taxon>
        <taxon>Candidatus Melainabacteria</taxon>
        <taxon>Candidatus Obscuribacterales</taxon>
        <taxon>Candidatus Obscuribacteraceae</taxon>
        <taxon>Candidatus Obscuribacter</taxon>
    </lineage>
</organism>
<evidence type="ECO:0000313" key="1">
    <source>
        <dbReference type="EMBL" id="MBN8661619.1"/>
    </source>
</evidence>
<name>A0A8J7P8A5_9BACT</name>
<proteinExistence type="predicted"/>
<evidence type="ECO:0000313" key="2">
    <source>
        <dbReference type="Proteomes" id="UP000664277"/>
    </source>
</evidence>
<gene>
    <name evidence="1" type="ORF">J0M35_14735</name>
</gene>
<accession>A0A8J7P8A5</accession>
<dbReference type="EMBL" id="JAFLCK010000022">
    <property type="protein sequence ID" value="MBN8661619.1"/>
    <property type="molecule type" value="Genomic_DNA"/>
</dbReference>
<reference evidence="1" key="1">
    <citation type="submission" date="2021-02" db="EMBL/GenBank/DDBJ databases">
        <title>Genome-Resolved Metagenomics of a Microbial Community Performing Photosynthetic Biological Nutrient Removal.</title>
        <authorList>
            <person name="Mcdaniel E.A."/>
        </authorList>
    </citation>
    <scope>NUCLEOTIDE SEQUENCE</scope>
    <source>
        <strain evidence="1">UWPOB_OBS1</strain>
    </source>
</reference>
<sequence length="76" mass="8791">MLAAFKNFIARLTGKKPQGPTAQEDELCCQGVVHIAYRGISDERLYLSYSRSWSEVRYFRSSNLRVFCAGCRRRLL</sequence>
<dbReference type="Proteomes" id="UP000664277">
    <property type="component" value="Unassembled WGS sequence"/>
</dbReference>